<dbReference type="Proteomes" id="UP000182573">
    <property type="component" value="Unassembled WGS sequence"/>
</dbReference>
<name>A0A1H2TM38_HALVA</name>
<dbReference type="STRING" id="28442.SAMN05443574_103297"/>
<dbReference type="EMBL" id="FNOF01000003">
    <property type="protein sequence ID" value="SDW44971.1"/>
    <property type="molecule type" value="Genomic_DNA"/>
</dbReference>
<proteinExistence type="predicted"/>
<accession>A0A1H2TM38</accession>
<protein>
    <submittedName>
        <fullName evidence="1">Uncharacterized protein</fullName>
    </submittedName>
</protein>
<evidence type="ECO:0000313" key="2">
    <source>
        <dbReference type="Proteomes" id="UP000182573"/>
    </source>
</evidence>
<reference evidence="1 2" key="1">
    <citation type="submission" date="2016-10" db="EMBL/GenBank/DDBJ databases">
        <authorList>
            <person name="de Groot N.N."/>
        </authorList>
    </citation>
    <scope>NUCLEOTIDE SEQUENCE [LARGE SCALE GENOMIC DNA]</scope>
    <source>
        <strain evidence="1 2">DSM 3756</strain>
    </source>
</reference>
<evidence type="ECO:0000313" key="1">
    <source>
        <dbReference type="EMBL" id="SDW44971.1"/>
    </source>
</evidence>
<dbReference type="AlphaFoldDB" id="A0A1H2TM38"/>
<sequence>MRTPYSTLFDQEASKDEVNDARYEVLEEIAEAKHERDDKTYFLEVWQKIEEATLIAYKQGDYELYDFMKNNWELMKLHAEKNPVQRKRLQP</sequence>
<gene>
    <name evidence="1" type="ORF">SAMN05443574_103297</name>
</gene>
<organism evidence="1 2">
    <name type="scientific">Haloarcula vallismortis</name>
    <name type="common">Halobacterium vallismortis</name>
    <dbReference type="NCBI Taxonomy" id="28442"/>
    <lineage>
        <taxon>Archaea</taxon>
        <taxon>Methanobacteriati</taxon>
        <taxon>Methanobacteriota</taxon>
        <taxon>Stenosarchaea group</taxon>
        <taxon>Halobacteria</taxon>
        <taxon>Halobacteriales</taxon>
        <taxon>Haloarculaceae</taxon>
        <taxon>Haloarcula</taxon>
    </lineage>
</organism>